<name>A0A7G9SNJ5_9GAMM</name>
<reference evidence="1 2" key="1">
    <citation type="submission" date="2020-08" db="EMBL/GenBank/DDBJ databases">
        <title>Genome sequence of Thermomonas carbonis KCTC 42013T.</title>
        <authorList>
            <person name="Hyun D.-W."/>
            <person name="Bae J.-W."/>
        </authorList>
    </citation>
    <scope>NUCLEOTIDE SEQUENCE [LARGE SCALE GENOMIC DNA]</scope>
    <source>
        <strain evidence="1 2">KCTC 42013</strain>
    </source>
</reference>
<organism evidence="1 2">
    <name type="scientific">Thermomonas carbonis</name>
    <dbReference type="NCBI Taxonomy" id="1463158"/>
    <lineage>
        <taxon>Bacteria</taxon>
        <taxon>Pseudomonadati</taxon>
        <taxon>Pseudomonadota</taxon>
        <taxon>Gammaproteobacteria</taxon>
        <taxon>Lysobacterales</taxon>
        <taxon>Lysobacteraceae</taxon>
        <taxon>Thermomonas</taxon>
    </lineage>
</organism>
<dbReference type="KEGG" id="tcn:H9L16_12145"/>
<sequence length="116" mass="12570">MTNSIAIALILGFVGLSGCSSSKPTPECFKQPDRNNLSGAERAALDDARSRFGQRCRSAESQCEIQLTRNRDNEILVSVATVFPIQETGSCAQRPGDQDLAVYSPSGEFIRTVMTL</sequence>
<dbReference type="Proteomes" id="UP000515804">
    <property type="component" value="Chromosome"/>
</dbReference>
<evidence type="ECO:0000313" key="2">
    <source>
        <dbReference type="Proteomes" id="UP000515804"/>
    </source>
</evidence>
<gene>
    <name evidence="1" type="ORF">H9L16_12145</name>
</gene>
<proteinExistence type="predicted"/>
<accession>A0A7G9SNJ5</accession>
<dbReference type="EMBL" id="CP060719">
    <property type="protein sequence ID" value="QNN69420.1"/>
    <property type="molecule type" value="Genomic_DNA"/>
</dbReference>
<dbReference type="AlphaFoldDB" id="A0A7G9SNJ5"/>
<keyword evidence="2" id="KW-1185">Reference proteome</keyword>
<dbReference type="RefSeq" id="WP_187551940.1">
    <property type="nucleotide sequence ID" value="NZ_BMZL01000008.1"/>
</dbReference>
<protein>
    <submittedName>
        <fullName evidence="1">Uncharacterized protein</fullName>
    </submittedName>
</protein>
<evidence type="ECO:0000313" key="1">
    <source>
        <dbReference type="EMBL" id="QNN69420.1"/>
    </source>
</evidence>